<accession>A0A540VFU4</accession>
<dbReference type="FunCoup" id="A0A540VFU4">
    <property type="interactions" value="398"/>
</dbReference>
<evidence type="ECO:0000313" key="5">
    <source>
        <dbReference type="Proteomes" id="UP000317371"/>
    </source>
</evidence>
<keyword evidence="2 4" id="KW-0560">Oxidoreductase</keyword>
<dbReference type="CDD" id="cd05254">
    <property type="entry name" value="dTDP_HR_like_SDR_e"/>
    <property type="match status" value="1"/>
</dbReference>
<dbReference type="Gene3D" id="3.40.50.720">
    <property type="entry name" value="NAD(P)-binding Rossmann-like Domain"/>
    <property type="match status" value="1"/>
</dbReference>
<comment type="caution">
    <text evidence="4">The sequence shown here is derived from an EMBL/GenBank/DDBJ whole genome shotgun (WGS) entry which is preliminary data.</text>
</comment>
<keyword evidence="2" id="KW-0521">NADP</keyword>
<dbReference type="GO" id="GO:0005829">
    <property type="term" value="C:cytosol"/>
    <property type="evidence" value="ECO:0007669"/>
    <property type="project" value="TreeGrafter"/>
</dbReference>
<comment type="function">
    <text evidence="2">Catalyzes the reduction of dTDP-6-deoxy-L-lyxo-4-hexulose to yield dTDP-L-rhamnose.</text>
</comment>
<dbReference type="EC" id="1.1.1.133" evidence="2"/>
<dbReference type="UniPathway" id="UPA00124"/>
<dbReference type="OrthoDB" id="9803892at2"/>
<name>A0A540VFU4_9CHLR</name>
<dbReference type="PANTHER" id="PTHR10491">
    <property type="entry name" value="DTDP-4-DEHYDRORHAMNOSE REDUCTASE"/>
    <property type="match status" value="1"/>
</dbReference>
<dbReference type="EMBL" id="VIGC01000012">
    <property type="protein sequence ID" value="TQE95630.1"/>
    <property type="molecule type" value="Genomic_DNA"/>
</dbReference>
<dbReference type="PANTHER" id="PTHR10491:SF4">
    <property type="entry name" value="METHIONINE ADENOSYLTRANSFERASE 2 SUBUNIT BETA"/>
    <property type="match status" value="1"/>
</dbReference>
<evidence type="ECO:0000313" key="4">
    <source>
        <dbReference type="EMBL" id="TQE95630.1"/>
    </source>
</evidence>
<dbReference type="Pfam" id="PF04321">
    <property type="entry name" value="RmlD_sub_bind"/>
    <property type="match status" value="1"/>
</dbReference>
<dbReference type="GO" id="GO:0019305">
    <property type="term" value="P:dTDP-rhamnose biosynthetic process"/>
    <property type="evidence" value="ECO:0007669"/>
    <property type="project" value="UniProtKB-UniPathway"/>
</dbReference>
<dbReference type="NCBIfam" id="TIGR01214">
    <property type="entry name" value="rmlD"/>
    <property type="match status" value="1"/>
</dbReference>
<dbReference type="InParanoid" id="A0A540VFU4"/>
<gene>
    <name evidence="4" type="primary">rfbD</name>
    <name evidence="4" type="ORF">FKZ61_10910</name>
</gene>
<dbReference type="Proteomes" id="UP000317371">
    <property type="component" value="Unassembled WGS sequence"/>
</dbReference>
<comment type="pathway">
    <text evidence="2">Carbohydrate biosynthesis; dTDP-L-rhamnose biosynthesis.</text>
</comment>
<dbReference type="AlphaFoldDB" id="A0A540VFU4"/>
<dbReference type="InterPro" id="IPR005913">
    <property type="entry name" value="dTDP_dehydrorham_reduct"/>
</dbReference>
<dbReference type="InterPro" id="IPR036291">
    <property type="entry name" value="NAD(P)-bd_dom_sf"/>
</dbReference>
<dbReference type="SUPFAM" id="SSF51735">
    <property type="entry name" value="NAD(P)-binding Rossmann-fold domains"/>
    <property type="match status" value="1"/>
</dbReference>
<evidence type="ECO:0000259" key="3">
    <source>
        <dbReference type="Pfam" id="PF04321"/>
    </source>
</evidence>
<dbReference type="Gene3D" id="3.90.25.10">
    <property type="entry name" value="UDP-galactose 4-epimerase, domain 1"/>
    <property type="match status" value="1"/>
</dbReference>
<organism evidence="4 5">
    <name type="scientific">Litorilinea aerophila</name>
    <dbReference type="NCBI Taxonomy" id="1204385"/>
    <lineage>
        <taxon>Bacteria</taxon>
        <taxon>Bacillati</taxon>
        <taxon>Chloroflexota</taxon>
        <taxon>Caldilineae</taxon>
        <taxon>Caldilineales</taxon>
        <taxon>Caldilineaceae</taxon>
        <taxon>Litorilinea</taxon>
    </lineage>
</organism>
<comment type="similarity">
    <text evidence="1 2">Belongs to the dTDP-4-dehydrorhamnose reductase family.</text>
</comment>
<evidence type="ECO:0000256" key="2">
    <source>
        <dbReference type="RuleBase" id="RU364082"/>
    </source>
</evidence>
<keyword evidence="5" id="KW-1185">Reference proteome</keyword>
<evidence type="ECO:0000256" key="1">
    <source>
        <dbReference type="ARBA" id="ARBA00010944"/>
    </source>
</evidence>
<dbReference type="GO" id="GO:0008831">
    <property type="term" value="F:dTDP-4-dehydrorhamnose reductase activity"/>
    <property type="evidence" value="ECO:0007669"/>
    <property type="project" value="UniProtKB-EC"/>
</dbReference>
<proteinExistence type="inferred from homology"/>
<sequence>MHILIVGGRGQLGRAFHAVLAGQAGHTVTVWQRPEHDITRPQVAQEVAALAPDLVINAAAWTHVDGAEAEPDAAYAANALGPAYLAEGCERCGATLVQISTNEVFAGEPGRFYREYDLPAPASVYARSKHAGEVAASRLLRRLYIVRVAWLFGPGGNNFPTKIAAAADRAAREGGTLRLVADEFGNPTYAPDVAQATMQLVESGHYGIYHLVNEGCASRLEFARAVLEGSGRGQVPFTPISAEEWPRPAPPPRHAVLVNQAAAALGIRLRPWQEALAAYLQVEPNLQPRSTREATP</sequence>
<reference evidence="4 5" key="1">
    <citation type="submission" date="2019-06" db="EMBL/GenBank/DDBJ databases">
        <title>Genome sequence of Litorilinea aerophila BAA-2444.</title>
        <authorList>
            <person name="Maclea K.S."/>
            <person name="Maurais E.G."/>
            <person name="Iannazzi L.C."/>
        </authorList>
    </citation>
    <scope>NUCLEOTIDE SEQUENCE [LARGE SCALE GENOMIC DNA]</scope>
    <source>
        <strain evidence="4 5">ATCC BAA-2444</strain>
    </source>
</reference>
<protein>
    <recommendedName>
        <fullName evidence="2">dTDP-4-dehydrorhamnose reductase</fullName>
        <ecNumber evidence="2">1.1.1.133</ecNumber>
    </recommendedName>
</protein>
<feature type="domain" description="RmlD-like substrate binding" evidence="3">
    <location>
        <begin position="1"/>
        <end position="281"/>
    </location>
</feature>
<dbReference type="InterPro" id="IPR029903">
    <property type="entry name" value="RmlD-like-bd"/>
</dbReference>
<dbReference type="RefSeq" id="WP_141610165.1">
    <property type="nucleotide sequence ID" value="NZ_VIGC02000012.1"/>
</dbReference>